<dbReference type="Proteomes" id="UP000190061">
    <property type="component" value="Unassembled WGS sequence"/>
</dbReference>
<dbReference type="Pfam" id="PF07676">
    <property type="entry name" value="PD40"/>
    <property type="match status" value="3"/>
</dbReference>
<evidence type="ECO:0000313" key="2">
    <source>
        <dbReference type="EMBL" id="SKA22857.1"/>
    </source>
</evidence>
<evidence type="ECO:0000313" key="3">
    <source>
        <dbReference type="Proteomes" id="UP000190061"/>
    </source>
</evidence>
<sequence>MSASLLAGCCTAGAAAAFLSEYGIEGMHMVSTPASEVRATVSHDGRWIVWGSRDREGGAGGGDLWRAELIDGRWQDPQPLSLNSPGEDLDPAFAADGRWLYFASDRKGGAGGHDLYRAPVGADGSVGPQERLPGPLNTRGNESSPVPTQDGRHLLFASDGHGGAGGLDLFVSQWQDGEWGEPRALEGINTAADEMEATWLGSGTGIVFTRSSADGQAMRLQLARCQAGGFVEAGVLELSFNTPEDRTRGPGVDWNKPAELLVSGIARAPRAGGTDIYRMKAPAVDGSGDCLP</sequence>
<organism evidence="2 3">
    <name type="scientific">Lysobacter spongiicola DSM 21749</name>
    <dbReference type="NCBI Taxonomy" id="1122188"/>
    <lineage>
        <taxon>Bacteria</taxon>
        <taxon>Pseudomonadati</taxon>
        <taxon>Pseudomonadota</taxon>
        <taxon>Gammaproteobacteria</taxon>
        <taxon>Lysobacterales</taxon>
        <taxon>Lysobacteraceae</taxon>
        <taxon>Novilysobacter</taxon>
    </lineage>
</organism>
<reference evidence="2 3" key="1">
    <citation type="submission" date="2017-02" db="EMBL/GenBank/DDBJ databases">
        <authorList>
            <person name="Peterson S.W."/>
        </authorList>
    </citation>
    <scope>NUCLEOTIDE SEQUENCE [LARGE SCALE GENOMIC DNA]</scope>
    <source>
        <strain evidence="2 3">DSM 21749</strain>
    </source>
</reference>
<feature type="compositionally biased region" description="Polar residues" evidence="1">
    <location>
        <begin position="138"/>
        <end position="147"/>
    </location>
</feature>
<dbReference type="RefSeq" id="WP_143814312.1">
    <property type="nucleotide sequence ID" value="NZ_FUXP01000013.1"/>
</dbReference>
<dbReference type="AlphaFoldDB" id="A0A1T4S403"/>
<gene>
    <name evidence="2" type="ORF">SAMN02745674_02546</name>
</gene>
<dbReference type="EMBL" id="FUXP01000013">
    <property type="protein sequence ID" value="SKA22857.1"/>
    <property type="molecule type" value="Genomic_DNA"/>
</dbReference>
<dbReference type="InterPro" id="IPR011042">
    <property type="entry name" value="6-blade_b-propeller_TolB-like"/>
</dbReference>
<evidence type="ECO:0000256" key="1">
    <source>
        <dbReference type="SAM" id="MobiDB-lite"/>
    </source>
</evidence>
<dbReference type="Gene3D" id="2.120.10.30">
    <property type="entry name" value="TolB, C-terminal domain"/>
    <property type="match status" value="1"/>
</dbReference>
<keyword evidence="3" id="KW-1185">Reference proteome</keyword>
<protein>
    <submittedName>
        <fullName evidence="2">WD40-like Beta Propeller Repeat</fullName>
    </submittedName>
</protein>
<proteinExistence type="predicted"/>
<dbReference type="InterPro" id="IPR011659">
    <property type="entry name" value="WD40"/>
</dbReference>
<dbReference type="SUPFAM" id="SSF82171">
    <property type="entry name" value="DPP6 N-terminal domain-like"/>
    <property type="match status" value="1"/>
</dbReference>
<dbReference type="OrthoDB" id="9809364at2"/>
<name>A0A1T4S403_9GAMM</name>
<feature type="region of interest" description="Disordered" evidence="1">
    <location>
        <begin position="119"/>
        <end position="148"/>
    </location>
</feature>
<accession>A0A1T4S403</accession>
<dbReference type="STRING" id="1122188.SAMN02745674_02546"/>